<sequence length="247" mass="29077">MRNELMNMKNGLITPFTMNSEYLNRAVKLGIYFPEEYSPFIQHTLFICFDGQDLSQIGRIHRKYETLKDDLDNPAVFLFIHYNNVDERKDEYHPEGIHREKFQKFVAEELLDYIQDTFNFSRDKNNTIVIGDSLAASISLTLAIEYPDLTSKCCLFSPMITDKINNQINNLSQERKSELNLYLVVGKEEDHFKLLTGDYADFLNPIRQLHQVLIENNISHYYAELDGGHTWKTWHTEIDKCLNYYLI</sequence>
<dbReference type="PANTHER" id="PTHR48098">
    <property type="entry name" value="ENTEROCHELIN ESTERASE-RELATED"/>
    <property type="match status" value="1"/>
</dbReference>
<dbReference type="EMBL" id="PZJG01000004">
    <property type="protein sequence ID" value="RAK49264.1"/>
    <property type="molecule type" value="Genomic_DNA"/>
</dbReference>
<dbReference type="InterPro" id="IPR029058">
    <property type="entry name" value="AB_hydrolase_fold"/>
</dbReference>
<organism evidence="1 2">
    <name type="scientific">Macrococcoides bohemicum</name>
    <dbReference type="NCBI Taxonomy" id="1903056"/>
    <lineage>
        <taxon>Bacteria</taxon>
        <taxon>Bacillati</taxon>
        <taxon>Bacillota</taxon>
        <taxon>Bacilli</taxon>
        <taxon>Bacillales</taxon>
        <taxon>Staphylococcaceae</taxon>
        <taxon>Macrococcoides</taxon>
    </lineage>
</organism>
<dbReference type="InterPro" id="IPR050583">
    <property type="entry name" value="Mycobacterial_A85_antigen"/>
</dbReference>
<dbReference type="Pfam" id="PF00756">
    <property type="entry name" value="Esterase"/>
    <property type="match status" value="1"/>
</dbReference>
<evidence type="ECO:0000313" key="2">
    <source>
        <dbReference type="Proteomes" id="UP000249579"/>
    </source>
</evidence>
<gene>
    <name evidence="1" type="ORF">BHX94_07895</name>
</gene>
<dbReference type="Proteomes" id="UP000249579">
    <property type="component" value="Unassembled WGS sequence"/>
</dbReference>
<dbReference type="InterPro" id="IPR000801">
    <property type="entry name" value="Esterase-like"/>
</dbReference>
<comment type="caution">
    <text evidence="1">The sequence shown here is derived from an EMBL/GenBank/DDBJ whole genome shotgun (WGS) entry which is preliminary data.</text>
</comment>
<dbReference type="SUPFAM" id="SSF53474">
    <property type="entry name" value="alpha/beta-Hydrolases"/>
    <property type="match status" value="1"/>
</dbReference>
<dbReference type="PANTHER" id="PTHR48098:SF3">
    <property type="entry name" value="IRON(III) ENTEROBACTIN ESTERASE"/>
    <property type="match status" value="1"/>
</dbReference>
<evidence type="ECO:0000313" key="1">
    <source>
        <dbReference type="EMBL" id="RAK49264.1"/>
    </source>
</evidence>
<name>A0A328A5X3_9STAP</name>
<reference evidence="1 2" key="1">
    <citation type="journal article" date="2018" name="Front. Microbiol.">
        <title>Description and Comparative Genomics of Macrococcus caseolyticus subsp. hominis subsp. nov., Macrococcus goetzii sp. nov., Macrococcus epidermidis sp. nov., and Macrococcus bohemicus sp. nov., Novel Macrococci From Human Clinical Material With Virulence Potential and Suspected Uptake of Foreign DNA by Natural Transformation.</title>
        <authorList>
            <person name="Maslanova I."/>
            <person name="Wertheimer Z."/>
            <person name="Sedlacek I."/>
            <person name="Svec P."/>
            <person name="Indrakova A."/>
            <person name="Kovarovic V."/>
            <person name="Schumann P."/>
            <person name="Sproer C."/>
            <person name="Kralova S."/>
            <person name="Sedo O."/>
            <person name="Kristofova L."/>
            <person name="Vrbovska V."/>
            <person name="Fuzik T."/>
            <person name="Petras P."/>
            <person name="Zdrahal Z."/>
            <person name="Ruzickova V."/>
            <person name="Doskar J."/>
            <person name="Pantucek R."/>
        </authorList>
    </citation>
    <scope>NUCLEOTIDE SEQUENCE [LARGE SCALE GENOMIC DNA]</scope>
    <source>
        <strain evidence="1 2">03/115</strain>
    </source>
</reference>
<dbReference type="OrthoDB" id="9803578at2"/>
<dbReference type="AlphaFoldDB" id="A0A328A5X3"/>
<accession>A0A328A5X3</accession>
<proteinExistence type="predicted"/>
<protein>
    <submittedName>
        <fullName evidence="1">Acetylesterase</fullName>
    </submittedName>
</protein>
<dbReference type="Gene3D" id="3.40.50.1820">
    <property type="entry name" value="alpha/beta hydrolase"/>
    <property type="match status" value="1"/>
</dbReference>